<comment type="subcellular location">
    <subcellularLocation>
        <location evidence="1">Nucleus</location>
    </subcellularLocation>
</comment>
<evidence type="ECO:0000256" key="3">
    <source>
        <dbReference type="ARBA" id="ARBA00023015"/>
    </source>
</evidence>
<accession>A0A8H7UXD0</accession>
<dbReference type="OrthoDB" id="60033at2759"/>
<feature type="region of interest" description="Disordered" evidence="8">
    <location>
        <begin position="290"/>
        <end position="329"/>
    </location>
</feature>
<dbReference type="SUPFAM" id="SSF46785">
    <property type="entry name" value="Winged helix' DNA-binding domain"/>
    <property type="match status" value="1"/>
</dbReference>
<evidence type="ECO:0000313" key="11">
    <source>
        <dbReference type="Proteomes" id="UP000650833"/>
    </source>
</evidence>
<dbReference type="AlphaFoldDB" id="A0A8H7UXD0"/>
<feature type="region of interest" description="Disordered" evidence="8">
    <location>
        <begin position="173"/>
        <end position="209"/>
    </location>
</feature>
<dbReference type="PROSITE" id="PS00434">
    <property type="entry name" value="HSF_DOMAIN"/>
    <property type="match status" value="1"/>
</dbReference>
<dbReference type="InterPro" id="IPR036390">
    <property type="entry name" value="WH_DNA-bd_sf"/>
</dbReference>
<sequence>MAQRNRTEQSGKKAQSKHGYVERFFRVTPTRNAVFITKLYAMVDDDETKDLITWTGSGDQFTVFNNVDFSRTVLPRYFKHCNWSSFVRQLNMYDFHKINEQNEDGSFNNENENMAQKWDFKHPWFTKTGYDRLHKIRRKPPRNRLIPQMRYSNAMELVDDDLEVDSENTLTSSALPSVLSQSQSQSQSTTATTLNSASSATQSPSKPDEVQSLVSQLHDTTRNFETKLDYTCNEIMYLRSVVDNQQMVLNELYNSVEFLKARQIQKEAKSLNNEETRKPRKIHELLDINHEISPQQQGQFDRQDNDRSSLHQEDRGFHGRRKRRMSIEK</sequence>
<keyword evidence="11" id="KW-1185">Reference proteome</keyword>
<dbReference type="Proteomes" id="UP000650833">
    <property type="component" value="Unassembled WGS sequence"/>
</dbReference>
<proteinExistence type="inferred from homology"/>
<dbReference type="InterPro" id="IPR036388">
    <property type="entry name" value="WH-like_DNA-bd_sf"/>
</dbReference>
<feature type="compositionally biased region" description="Basic residues" evidence="8">
    <location>
        <begin position="318"/>
        <end position="329"/>
    </location>
</feature>
<feature type="domain" description="HSF-type DNA-binding" evidence="9">
    <location>
        <begin position="74"/>
        <end position="98"/>
    </location>
</feature>
<dbReference type="PANTHER" id="PTHR10015:SF427">
    <property type="entry name" value="HEAT SHOCK FACTOR PROTEIN"/>
    <property type="match status" value="1"/>
</dbReference>
<dbReference type="GO" id="GO:0043565">
    <property type="term" value="F:sequence-specific DNA binding"/>
    <property type="evidence" value="ECO:0007669"/>
    <property type="project" value="InterPro"/>
</dbReference>
<dbReference type="Pfam" id="PF00447">
    <property type="entry name" value="HSF_DNA-bind"/>
    <property type="match status" value="1"/>
</dbReference>
<evidence type="ECO:0000256" key="8">
    <source>
        <dbReference type="SAM" id="MobiDB-lite"/>
    </source>
</evidence>
<keyword evidence="5" id="KW-0804">Transcription</keyword>
<name>A0A8H7UXD0_9FUNG</name>
<dbReference type="PRINTS" id="PR00056">
    <property type="entry name" value="HSFDOMAIN"/>
</dbReference>
<evidence type="ECO:0000256" key="5">
    <source>
        <dbReference type="ARBA" id="ARBA00023163"/>
    </source>
</evidence>
<protein>
    <recommendedName>
        <fullName evidence="9">HSF-type DNA-binding domain-containing protein</fullName>
    </recommendedName>
</protein>
<dbReference type="InterPro" id="IPR000232">
    <property type="entry name" value="HSF_DNA-bd"/>
</dbReference>
<feature type="compositionally biased region" description="Basic and acidic residues" evidence="8">
    <location>
        <begin position="301"/>
        <end position="317"/>
    </location>
</feature>
<organism evidence="10 11">
    <name type="scientific">Mucor plumbeus</name>
    <dbReference type="NCBI Taxonomy" id="97098"/>
    <lineage>
        <taxon>Eukaryota</taxon>
        <taxon>Fungi</taxon>
        <taxon>Fungi incertae sedis</taxon>
        <taxon>Mucoromycota</taxon>
        <taxon>Mucoromycotina</taxon>
        <taxon>Mucoromycetes</taxon>
        <taxon>Mucorales</taxon>
        <taxon>Mucorineae</taxon>
        <taxon>Mucoraceae</taxon>
        <taxon>Mucor</taxon>
    </lineage>
</organism>
<evidence type="ECO:0000313" key="10">
    <source>
        <dbReference type="EMBL" id="KAG2194079.1"/>
    </source>
</evidence>
<dbReference type="PANTHER" id="PTHR10015">
    <property type="entry name" value="HEAT SHOCK TRANSCRIPTION FACTOR"/>
    <property type="match status" value="1"/>
</dbReference>
<evidence type="ECO:0000256" key="2">
    <source>
        <dbReference type="ARBA" id="ARBA00006403"/>
    </source>
</evidence>
<gene>
    <name evidence="10" type="ORF">INT46_006930</name>
</gene>
<keyword evidence="3" id="KW-0805">Transcription regulation</keyword>
<dbReference type="SMART" id="SM00415">
    <property type="entry name" value="HSF"/>
    <property type="match status" value="1"/>
</dbReference>
<comment type="similarity">
    <text evidence="2 7">Belongs to the HSF family.</text>
</comment>
<feature type="compositionally biased region" description="Low complexity" evidence="8">
    <location>
        <begin position="173"/>
        <end position="203"/>
    </location>
</feature>
<dbReference type="FunFam" id="1.10.10.10:FF:000027">
    <property type="entry name" value="Heat shock transcription factor 1"/>
    <property type="match status" value="1"/>
</dbReference>
<evidence type="ECO:0000256" key="4">
    <source>
        <dbReference type="ARBA" id="ARBA00023125"/>
    </source>
</evidence>
<dbReference type="GO" id="GO:0005634">
    <property type="term" value="C:nucleus"/>
    <property type="evidence" value="ECO:0007669"/>
    <property type="project" value="UniProtKB-SubCell"/>
</dbReference>
<keyword evidence="6" id="KW-0539">Nucleus</keyword>
<reference evidence="10" key="1">
    <citation type="submission" date="2020-12" db="EMBL/GenBank/DDBJ databases">
        <title>Metabolic potential, ecology and presence of endohyphal bacteria is reflected in genomic diversity of Mucoromycotina.</title>
        <authorList>
            <person name="Muszewska A."/>
            <person name="Okrasinska A."/>
            <person name="Steczkiewicz K."/>
            <person name="Drgas O."/>
            <person name="Orlowska M."/>
            <person name="Perlinska-Lenart U."/>
            <person name="Aleksandrzak-Piekarczyk T."/>
            <person name="Szatraj K."/>
            <person name="Zielenkiewicz U."/>
            <person name="Pilsyk S."/>
            <person name="Malc E."/>
            <person name="Mieczkowski P."/>
            <person name="Kruszewska J.S."/>
            <person name="Biernat P."/>
            <person name="Pawlowska J."/>
        </authorList>
    </citation>
    <scope>NUCLEOTIDE SEQUENCE</scope>
    <source>
        <strain evidence="10">CBS 226.32</strain>
    </source>
</reference>
<dbReference type="Gene3D" id="1.10.10.10">
    <property type="entry name" value="Winged helix-like DNA-binding domain superfamily/Winged helix DNA-binding domain"/>
    <property type="match status" value="1"/>
</dbReference>
<evidence type="ECO:0000256" key="7">
    <source>
        <dbReference type="RuleBase" id="RU004020"/>
    </source>
</evidence>
<evidence type="ECO:0000256" key="6">
    <source>
        <dbReference type="ARBA" id="ARBA00023242"/>
    </source>
</evidence>
<comment type="caution">
    <text evidence="10">The sequence shown here is derived from an EMBL/GenBank/DDBJ whole genome shotgun (WGS) entry which is preliminary data.</text>
</comment>
<keyword evidence="4" id="KW-0238">DNA-binding</keyword>
<dbReference type="EMBL" id="JAEPRC010000609">
    <property type="protein sequence ID" value="KAG2194079.1"/>
    <property type="molecule type" value="Genomic_DNA"/>
</dbReference>
<evidence type="ECO:0000259" key="9">
    <source>
        <dbReference type="PROSITE" id="PS00434"/>
    </source>
</evidence>
<evidence type="ECO:0000256" key="1">
    <source>
        <dbReference type="ARBA" id="ARBA00004123"/>
    </source>
</evidence>
<dbReference type="GO" id="GO:0003700">
    <property type="term" value="F:DNA-binding transcription factor activity"/>
    <property type="evidence" value="ECO:0007669"/>
    <property type="project" value="InterPro"/>
</dbReference>